<evidence type="ECO:0000313" key="2">
    <source>
        <dbReference type="Proteomes" id="UP000480151"/>
    </source>
</evidence>
<comment type="caution">
    <text evidence="1">The sequence shown here is derived from an EMBL/GenBank/DDBJ whole genome shotgun (WGS) entry which is preliminary data.</text>
</comment>
<accession>A0A6M1PDC9</accession>
<name>A0A6M1PDC9_9BACL</name>
<protein>
    <submittedName>
        <fullName evidence="1">Uncharacterized protein</fullName>
    </submittedName>
</protein>
<sequence>MDVSEGFDRPSFHVDIDNVVNVKVGPDGLERTISIIIYYFPTDKNDYFKEILEVQDKLEKAFTENLVIRQGFVVFPEYISSVKVDGVLQTSFDIISLEYKPEEEADGESVFMMGHLNFETKQSKD</sequence>
<dbReference type="AlphaFoldDB" id="A0A6M1PDC9"/>
<dbReference type="Pfam" id="PF20765">
    <property type="entry name" value="Phage_tail_terminator_8"/>
    <property type="match status" value="1"/>
</dbReference>
<proteinExistence type="predicted"/>
<organism evidence="1 2">
    <name type="scientific">Paenibacillus apii</name>
    <dbReference type="NCBI Taxonomy" id="1850370"/>
    <lineage>
        <taxon>Bacteria</taxon>
        <taxon>Bacillati</taxon>
        <taxon>Bacillota</taxon>
        <taxon>Bacilli</taxon>
        <taxon>Bacillales</taxon>
        <taxon>Paenibacillaceae</taxon>
        <taxon>Paenibacillus</taxon>
    </lineage>
</organism>
<reference evidence="1 2" key="1">
    <citation type="submission" date="2020-02" db="EMBL/GenBank/DDBJ databases">
        <authorList>
            <person name="Gao J."/>
            <person name="Sun J."/>
        </authorList>
    </citation>
    <scope>NUCLEOTIDE SEQUENCE [LARGE SCALE GENOMIC DNA]</scope>
    <source>
        <strain evidence="1 2">7124</strain>
    </source>
</reference>
<dbReference type="InterPro" id="IPR049254">
    <property type="entry name" value="Phage_tail_terminator"/>
</dbReference>
<gene>
    <name evidence="1" type="ORF">G5B47_02555</name>
</gene>
<dbReference type="Proteomes" id="UP000480151">
    <property type="component" value="Unassembled WGS sequence"/>
</dbReference>
<evidence type="ECO:0000313" key="1">
    <source>
        <dbReference type="EMBL" id="NGM81289.1"/>
    </source>
</evidence>
<keyword evidence="2" id="KW-1185">Reference proteome</keyword>
<dbReference type="EMBL" id="JAAKGU010000001">
    <property type="protein sequence ID" value="NGM81289.1"/>
    <property type="molecule type" value="Genomic_DNA"/>
</dbReference>